<dbReference type="EMBL" id="BOVJ01000068">
    <property type="protein sequence ID" value="GIQ63693.1"/>
    <property type="molecule type" value="Genomic_DNA"/>
</dbReference>
<evidence type="ECO:0008006" key="3">
    <source>
        <dbReference type="Google" id="ProtNLM"/>
    </source>
</evidence>
<gene>
    <name evidence="1" type="ORF">PACILC2_22610</name>
</gene>
<evidence type="ECO:0000313" key="2">
    <source>
        <dbReference type="Proteomes" id="UP000680304"/>
    </source>
</evidence>
<comment type="caution">
    <text evidence="1">The sequence shown here is derived from an EMBL/GenBank/DDBJ whole genome shotgun (WGS) entry which is preliminary data.</text>
</comment>
<sequence length="67" mass="7562">MTNDKLPIVGGYQDVANILGVTRGAVYDRWKRMQSPNSRSDFPHPVAFTPSGQPLWDLNEIRKYAGK</sequence>
<proteinExistence type="predicted"/>
<dbReference type="Proteomes" id="UP000680304">
    <property type="component" value="Unassembled WGS sequence"/>
</dbReference>
<keyword evidence="2" id="KW-1185">Reference proteome</keyword>
<dbReference type="RefSeq" id="WP_213528777.1">
    <property type="nucleotide sequence ID" value="NZ_BOVJ01000068.1"/>
</dbReference>
<protein>
    <recommendedName>
        <fullName evidence="3">Helix-turn-helix domain-containing protein</fullName>
    </recommendedName>
</protein>
<accession>A0ABQ4N651</accession>
<reference evidence="1 2" key="1">
    <citation type="submission" date="2021-04" db="EMBL/GenBank/DDBJ databases">
        <title>Draft genome sequence of Paenibacillus cisolokensis, LC2-13A.</title>
        <authorList>
            <person name="Uke A."/>
            <person name="Chhe C."/>
            <person name="Baramee S."/>
            <person name="Kosugi A."/>
        </authorList>
    </citation>
    <scope>NUCLEOTIDE SEQUENCE [LARGE SCALE GENOMIC DNA]</scope>
    <source>
        <strain evidence="1 2">LC2-13A</strain>
    </source>
</reference>
<organism evidence="1 2">
    <name type="scientific">Paenibacillus cisolokensis</name>
    <dbReference type="NCBI Taxonomy" id="1658519"/>
    <lineage>
        <taxon>Bacteria</taxon>
        <taxon>Bacillati</taxon>
        <taxon>Bacillota</taxon>
        <taxon>Bacilli</taxon>
        <taxon>Bacillales</taxon>
        <taxon>Paenibacillaceae</taxon>
        <taxon>Paenibacillus</taxon>
    </lineage>
</organism>
<name>A0ABQ4N651_9BACL</name>
<evidence type="ECO:0000313" key="1">
    <source>
        <dbReference type="EMBL" id="GIQ63693.1"/>
    </source>
</evidence>